<protein>
    <submittedName>
        <fullName evidence="2">Uncharacterized protein</fullName>
    </submittedName>
</protein>
<feature type="region of interest" description="Disordered" evidence="1">
    <location>
        <begin position="73"/>
        <end position="103"/>
    </location>
</feature>
<reference evidence="2 3" key="1">
    <citation type="submission" date="2021-06" db="EMBL/GenBank/DDBJ databases">
        <title>Caerostris extrusa draft genome.</title>
        <authorList>
            <person name="Kono N."/>
            <person name="Arakawa K."/>
        </authorList>
    </citation>
    <scope>NUCLEOTIDE SEQUENCE [LARGE SCALE GENOMIC DNA]</scope>
</reference>
<accession>A0AAV4RL29</accession>
<keyword evidence="3" id="KW-1185">Reference proteome</keyword>
<evidence type="ECO:0000256" key="1">
    <source>
        <dbReference type="SAM" id="MobiDB-lite"/>
    </source>
</evidence>
<evidence type="ECO:0000313" key="3">
    <source>
        <dbReference type="Proteomes" id="UP001054945"/>
    </source>
</evidence>
<organism evidence="2 3">
    <name type="scientific">Caerostris extrusa</name>
    <name type="common">Bark spider</name>
    <name type="synonym">Caerostris bankana</name>
    <dbReference type="NCBI Taxonomy" id="172846"/>
    <lineage>
        <taxon>Eukaryota</taxon>
        <taxon>Metazoa</taxon>
        <taxon>Ecdysozoa</taxon>
        <taxon>Arthropoda</taxon>
        <taxon>Chelicerata</taxon>
        <taxon>Arachnida</taxon>
        <taxon>Araneae</taxon>
        <taxon>Araneomorphae</taxon>
        <taxon>Entelegynae</taxon>
        <taxon>Araneoidea</taxon>
        <taxon>Araneidae</taxon>
        <taxon>Caerostris</taxon>
    </lineage>
</organism>
<evidence type="ECO:0000313" key="2">
    <source>
        <dbReference type="EMBL" id="GIY22633.1"/>
    </source>
</evidence>
<dbReference type="EMBL" id="BPLR01008178">
    <property type="protein sequence ID" value="GIY22633.1"/>
    <property type="molecule type" value="Genomic_DNA"/>
</dbReference>
<gene>
    <name evidence="2" type="ORF">CEXT_427141</name>
</gene>
<dbReference type="AlphaFoldDB" id="A0AAV4RL29"/>
<proteinExistence type="predicted"/>
<dbReference type="Proteomes" id="UP001054945">
    <property type="component" value="Unassembled WGS sequence"/>
</dbReference>
<sequence>MVLSVPRDNEKGTSKTEFCHESVCRRPFGELVGQSVHQMEAVKIALRLGSAAVGRHYSGLLRDADTLRVSGQWTHPSNGNLENCPPIKQGSSGKGHYSGPVRDADTLTTDLARVSRQSVHQMGTVKIALRLGSAAVGKGIIRGQFVTQTHCDHRSGEKLL</sequence>
<comment type="caution">
    <text evidence="2">The sequence shown here is derived from an EMBL/GenBank/DDBJ whole genome shotgun (WGS) entry which is preliminary data.</text>
</comment>
<name>A0AAV4RL29_CAEEX</name>